<reference evidence="2 3" key="1">
    <citation type="submission" date="2019-07" db="EMBL/GenBank/DDBJ databases">
        <title>Litoreibacter alkalisoli sp. nov., isolated from saline-alkaline soil.</title>
        <authorList>
            <person name="Wang S."/>
            <person name="Xu L."/>
            <person name="Xing Y.-T."/>
            <person name="Sun J.-Q."/>
        </authorList>
    </citation>
    <scope>NUCLEOTIDE SEQUENCE [LARGE SCALE GENOMIC DNA]</scope>
    <source>
        <strain evidence="2 3">LN3S51</strain>
        <plasmid evidence="2 3">unnamed1</plasmid>
    </source>
</reference>
<feature type="compositionally biased region" description="Low complexity" evidence="1">
    <location>
        <begin position="166"/>
        <end position="175"/>
    </location>
</feature>
<dbReference type="RefSeq" id="WP_146365985.1">
    <property type="nucleotide sequence ID" value="NZ_CP042262.1"/>
</dbReference>
<sequence length="688" mass="66958">MTTKKNPPTSELRSDELAASDNASVFSDSNRIGRVSGSFGNVGATSAVGMGLLMQSATLEGQMALAASVAVPDDFMQPNVEPADETQFDPQVQSATTSQEESEAGAQQSQSAAHDAQSDPDSTTTIVFGPAGTARSGTIGASTPDPAASPSHDSDVEQIAASEHQGPAPTASAAMGTTGAAIGGISLSDLDARSGNTVSAVPEPQLSEHANLTPDSIDPLPTDTAGSLPEPSGDLLGAVVDDGGLLDGLTGEDGVVNGVVGGLVGEDGLVANIGTDGLLQPILGTGGALDTILGDSGLLGNIVGEDSVLDSVLGADGILGSGSDVLLDPLIGENGAVDNLIGGDGVVSGLLGAEGVLNGGGLEAVLDPVLGDEGLLSNVAGGDGVLGSVAGDEGITYSLLDPVLGEDALLGDAGTAVLDGLAGDGGILDDLVGNDGLVDGLVGDDGLLDGGGISAVLDPVIGEDGILNDVLGGDGLIAGLFDNDSGLLSGAAESGGLLGGLGLLSSSDSVATDVSTPTASTTSDAGGMNEDIGSADDGLLDSLLGSEPDTVLGGLLGDGDPFGISVSEDDASSPASPEDDLFAGLFGTDALTGTLANQGLLENAASTLTAEADHEVDQLLTSILNTSGGDALGGDNAFNALLSDSNDADMFAETELDSALDTLFSDVGDAGASLLDAIETVSSDDEIG</sequence>
<keyword evidence="3" id="KW-1185">Reference proteome</keyword>
<evidence type="ECO:0000256" key="1">
    <source>
        <dbReference type="SAM" id="MobiDB-lite"/>
    </source>
</evidence>
<feature type="compositionally biased region" description="Polar residues" evidence="1">
    <location>
        <begin position="21"/>
        <end position="30"/>
    </location>
</feature>
<feature type="compositionally biased region" description="Polar residues" evidence="1">
    <location>
        <begin position="1"/>
        <end position="11"/>
    </location>
</feature>
<proteinExistence type="predicted"/>
<feature type="compositionally biased region" description="Low complexity" evidence="1">
    <location>
        <begin position="104"/>
        <end position="115"/>
    </location>
</feature>
<dbReference type="OrthoDB" id="7851378at2"/>
<geneLocation type="plasmid" evidence="2 3">
    <name>unnamed1</name>
</geneLocation>
<feature type="region of interest" description="Disordered" evidence="1">
    <location>
        <begin position="1"/>
        <end position="41"/>
    </location>
</feature>
<accession>A0A5B8J7W0</accession>
<dbReference type="AlphaFoldDB" id="A0A5B8J7W0"/>
<feature type="region of interest" description="Disordered" evidence="1">
    <location>
        <begin position="194"/>
        <end position="224"/>
    </location>
</feature>
<evidence type="ECO:0000313" key="3">
    <source>
        <dbReference type="Proteomes" id="UP000318483"/>
    </source>
</evidence>
<protein>
    <submittedName>
        <fullName evidence="2">Uncharacterized protein</fullName>
    </submittedName>
</protein>
<name>A0A5B8J7W0_9RHOB</name>
<gene>
    <name evidence="2" type="ORF">FPZ52_12765</name>
</gene>
<keyword evidence="2" id="KW-0614">Plasmid</keyword>
<dbReference type="KEGG" id="lit:FPZ52_12765"/>
<evidence type="ECO:0000313" key="2">
    <source>
        <dbReference type="EMBL" id="QDY70567.1"/>
    </source>
</evidence>
<feature type="region of interest" description="Disordered" evidence="1">
    <location>
        <begin position="76"/>
        <end position="175"/>
    </location>
</feature>
<feature type="compositionally biased region" description="Polar residues" evidence="1">
    <location>
        <begin position="88"/>
        <end position="97"/>
    </location>
</feature>
<dbReference type="EMBL" id="CP042262">
    <property type="protein sequence ID" value="QDY70567.1"/>
    <property type="molecule type" value="Genomic_DNA"/>
</dbReference>
<organism evidence="2 3">
    <name type="scientific">Qingshengfaniella alkalisoli</name>
    <dbReference type="NCBI Taxonomy" id="2599296"/>
    <lineage>
        <taxon>Bacteria</taxon>
        <taxon>Pseudomonadati</taxon>
        <taxon>Pseudomonadota</taxon>
        <taxon>Alphaproteobacteria</taxon>
        <taxon>Rhodobacterales</taxon>
        <taxon>Paracoccaceae</taxon>
        <taxon>Qingshengfaniella</taxon>
    </lineage>
</organism>
<dbReference type="Proteomes" id="UP000318483">
    <property type="component" value="Plasmid unnamed1"/>
</dbReference>